<evidence type="ECO:0000313" key="10">
    <source>
        <dbReference type="EMBL" id="AQZ52733.1"/>
    </source>
</evidence>
<feature type="compositionally biased region" description="Acidic residues" evidence="7">
    <location>
        <begin position="80"/>
        <end position="105"/>
    </location>
</feature>
<comment type="similarity">
    <text evidence="6">Belongs to the sigma-70 factor family. RpoD/SigA subfamily.</text>
</comment>
<feature type="compositionally biased region" description="Basic and acidic residues" evidence="7">
    <location>
        <begin position="217"/>
        <end position="239"/>
    </location>
</feature>
<evidence type="ECO:0000259" key="8">
    <source>
        <dbReference type="PROSITE" id="PS00715"/>
    </source>
</evidence>
<dbReference type="InterPro" id="IPR050239">
    <property type="entry name" value="Sigma-70_RNA_pol_init_factors"/>
</dbReference>
<gene>
    <name evidence="10" type="primary">sigA</name>
    <name evidence="6" type="synonym">rpoD</name>
    <name evidence="10" type="ORF">Mame_03426</name>
</gene>
<comment type="subcellular location">
    <subcellularLocation>
        <location evidence="6">Cytoplasm</location>
    </subcellularLocation>
</comment>
<evidence type="ECO:0000259" key="9">
    <source>
        <dbReference type="PROSITE" id="PS00716"/>
    </source>
</evidence>
<comment type="subunit">
    <text evidence="6">Interacts transiently with the RNA polymerase catalytic core.</text>
</comment>
<feature type="region of interest" description="Disordered" evidence="7">
    <location>
        <begin position="206"/>
        <end position="261"/>
    </location>
</feature>
<feature type="compositionally biased region" description="Acidic residues" evidence="7">
    <location>
        <begin position="249"/>
        <end position="260"/>
    </location>
</feature>
<evidence type="ECO:0000313" key="11">
    <source>
        <dbReference type="Proteomes" id="UP000191135"/>
    </source>
</evidence>
<keyword evidence="3 6" id="KW-0731">Sigma factor</keyword>
<dbReference type="InterPro" id="IPR007127">
    <property type="entry name" value="RNA_pol_sigma_70_r1_1"/>
</dbReference>
<feature type="DNA-binding region" description="H-T-H motif" evidence="6">
    <location>
        <begin position="643"/>
        <end position="662"/>
    </location>
</feature>
<dbReference type="PROSITE" id="PS00716">
    <property type="entry name" value="SIGMA70_2"/>
    <property type="match status" value="1"/>
</dbReference>
<feature type="compositionally biased region" description="Basic and acidic residues" evidence="7">
    <location>
        <begin position="1"/>
        <end position="18"/>
    </location>
</feature>
<proteinExistence type="inferred from homology"/>
<feature type="region of interest" description="Disordered" evidence="7">
    <location>
        <begin position="80"/>
        <end position="133"/>
    </location>
</feature>
<dbReference type="Pfam" id="PF04545">
    <property type="entry name" value="Sigma70_r4"/>
    <property type="match status" value="1"/>
</dbReference>
<keyword evidence="1 6" id="KW-0963">Cytoplasm</keyword>
<dbReference type="GO" id="GO:0016987">
    <property type="term" value="F:sigma factor activity"/>
    <property type="evidence" value="ECO:0007669"/>
    <property type="project" value="UniProtKB-UniRule"/>
</dbReference>
<dbReference type="eggNOG" id="COG0568">
    <property type="taxonomic scope" value="Bacteria"/>
</dbReference>
<dbReference type="EMBL" id="CP020330">
    <property type="protein sequence ID" value="AQZ52733.1"/>
    <property type="molecule type" value="Genomic_DNA"/>
</dbReference>
<dbReference type="Pfam" id="PF04539">
    <property type="entry name" value="Sigma70_r3"/>
    <property type="match status" value="1"/>
</dbReference>
<sequence length="683" mass="77273">MATKVKENEEAETEREGGTDGPLLDLSDDAVKKMIKAAKKRGYVTMDELNSVLPSSEVTSEQIEDVMSMLSEMGINVVEDEDEVDNDNNADDSADDSDSDNESDSTEVATTTGSAVAQTKKKEPTDRTDDPVRMYLREMGSVELLSREGEIAIAKRIESGRETMIAGLCESPLTFQALIIWRDELNEGTTLLREIIDLETTYSGPEAKAAPQFQSPEKIEADRKKAEEKEQARKKRSDDVTDVGGEGIQPEEDDEEDDESNLSLAAMEAELRPQVMDTLDLIAETYVKLRKLQDQQVEARLAATGTLTNAQERRYKELKEGLIGAVKSLSLNQNRIDLLVEQLYDINKRLVENEGKLLRMATHRGVKRDDFLEHYHGAELDPNWMKSIGNLSGKGWKEFASQDGADIKALRTEIQSLATETGISIAEFRRIVHMVKKGEREARIAKKEMVEANLRLVISIAKKYTNRGLQFLDLIQEGNIGLMKAVDKFEYRRGYKFSTYATWWIRQAITRSIADQARTIRIPVHMIETINKIVRTSRQMLHEIGREPTPEELSEKLNMPLEKVRKVLKIAKEPISLETPVGDEEDSHLGDFIEDKNALLPIDAAIQANLRETTTRVLASLTPREERVLRMRFGIGMNTDHTLEEVGQQFSVTRERIRQIEAKALRKLKHPSRSRKLRSFLDS</sequence>
<dbReference type="SUPFAM" id="SSF88946">
    <property type="entry name" value="Sigma2 domain of RNA polymerase sigma factors"/>
    <property type="match status" value="1"/>
</dbReference>
<accession>A0A1U9Z4U3</accession>
<protein>
    <recommendedName>
        <fullName evidence="6">RNA polymerase sigma factor RpoD</fullName>
    </recommendedName>
    <alternativeName>
        <fullName evidence="6">Sigma-70</fullName>
    </alternativeName>
</protein>
<reference evidence="10 11" key="1">
    <citation type="submission" date="2017-03" db="EMBL/GenBank/DDBJ databases">
        <title>Foreign affairs: Plasmid Transfer between Roseobacters and Rhizobia.</title>
        <authorList>
            <person name="Bartling P."/>
            <person name="Bunk B."/>
            <person name="Overmann J."/>
            <person name="Brinkmann H."/>
            <person name="Petersen J."/>
        </authorList>
    </citation>
    <scope>NUCLEOTIDE SEQUENCE [LARGE SCALE GENOMIC DNA]</scope>
    <source>
        <strain evidence="10 11">MACL11</strain>
    </source>
</reference>
<dbReference type="KEGG" id="mmed:Mame_03426"/>
<dbReference type="Pfam" id="PF03979">
    <property type="entry name" value="Sigma70_r1_1"/>
    <property type="match status" value="1"/>
</dbReference>
<keyword evidence="2 6" id="KW-0805">Transcription regulation</keyword>
<dbReference type="Gene3D" id="1.10.10.10">
    <property type="entry name" value="Winged helix-like DNA-binding domain superfamily/Winged helix DNA-binding domain"/>
    <property type="match status" value="2"/>
</dbReference>
<dbReference type="GO" id="GO:0005737">
    <property type="term" value="C:cytoplasm"/>
    <property type="evidence" value="ECO:0007669"/>
    <property type="project" value="UniProtKB-SubCell"/>
</dbReference>
<dbReference type="Pfam" id="PF04542">
    <property type="entry name" value="Sigma70_r2"/>
    <property type="match status" value="1"/>
</dbReference>
<dbReference type="PRINTS" id="PR00046">
    <property type="entry name" value="SIGMA70FCT"/>
</dbReference>
<dbReference type="GO" id="GO:0006352">
    <property type="term" value="P:DNA-templated transcription initiation"/>
    <property type="evidence" value="ECO:0007669"/>
    <property type="project" value="UniProtKB-UniRule"/>
</dbReference>
<evidence type="ECO:0000256" key="5">
    <source>
        <dbReference type="ARBA" id="ARBA00023163"/>
    </source>
</evidence>
<dbReference type="NCBIfam" id="TIGR02937">
    <property type="entry name" value="sigma70-ECF"/>
    <property type="match status" value="1"/>
</dbReference>
<feature type="region of interest" description="Sigma-70 factor domain-2" evidence="6">
    <location>
        <begin position="449"/>
        <end position="519"/>
    </location>
</feature>
<dbReference type="SUPFAM" id="SSF88659">
    <property type="entry name" value="Sigma3 and sigma4 domains of RNA polymerase sigma factors"/>
    <property type="match status" value="2"/>
</dbReference>
<dbReference type="FunFam" id="1.10.10.10:FF:000002">
    <property type="entry name" value="RNA polymerase sigma factor SigA"/>
    <property type="match status" value="1"/>
</dbReference>
<dbReference type="InterPro" id="IPR014284">
    <property type="entry name" value="RNA_pol_sigma-70_dom"/>
</dbReference>
<organism evidence="10 11">
    <name type="scientific">Martelella mediterranea DSM 17316</name>
    <dbReference type="NCBI Taxonomy" id="1122214"/>
    <lineage>
        <taxon>Bacteria</taxon>
        <taxon>Pseudomonadati</taxon>
        <taxon>Pseudomonadota</taxon>
        <taxon>Alphaproteobacteria</taxon>
        <taxon>Hyphomicrobiales</taxon>
        <taxon>Aurantimonadaceae</taxon>
        <taxon>Martelella</taxon>
    </lineage>
</organism>
<evidence type="ECO:0000256" key="3">
    <source>
        <dbReference type="ARBA" id="ARBA00023082"/>
    </source>
</evidence>
<evidence type="ECO:0000256" key="2">
    <source>
        <dbReference type="ARBA" id="ARBA00023015"/>
    </source>
</evidence>
<evidence type="ECO:0000256" key="7">
    <source>
        <dbReference type="SAM" id="MobiDB-lite"/>
    </source>
</evidence>
<dbReference type="Gene3D" id="1.10.220.120">
    <property type="entry name" value="Sigma-70 factor, region 1.1"/>
    <property type="match status" value="1"/>
</dbReference>
<dbReference type="InterPro" id="IPR028630">
    <property type="entry name" value="Sigma70_RpoD"/>
</dbReference>
<dbReference type="OrthoDB" id="9809557at2"/>
<dbReference type="FunFam" id="1.10.10.10:FF:000004">
    <property type="entry name" value="RNA polymerase sigma factor SigA"/>
    <property type="match status" value="1"/>
</dbReference>
<evidence type="ECO:0000256" key="1">
    <source>
        <dbReference type="ARBA" id="ARBA00022490"/>
    </source>
</evidence>
<feature type="region of interest" description="Sigma-70 factor domain-4" evidence="6">
    <location>
        <begin position="617"/>
        <end position="670"/>
    </location>
</feature>
<dbReference type="CDD" id="cd06171">
    <property type="entry name" value="Sigma70_r4"/>
    <property type="match status" value="1"/>
</dbReference>
<dbReference type="FunFam" id="1.10.601.10:FF:000001">
    <property type="entry name" value="RNA polymerase sigma factor SigA"/>
    <property type="match status" value="1"/>
</dbReference>
<dbReference type="InterPro" id="IPR007627">
    <property type="entry name" value="RNA_pol_sigma70_r2"/>
</dbReference>
<evidence type="ECO:0000256" key="6">
    <source>
        <dbReference type="HAMAP-Rule" id="MF_00963"/>
    </source>
</evidence>
<dbReference type="Proteomes" id="UP000191135">
    <property type="component" value="Chromosome"/>
</dbReference>
<comment type="function">
    <text evidence="6">Sigma factors are initiation factors that promote the attachment of RNA polymerase to specific initiation sites and are then released. This sigma factor is the primary sigma factor during exponential growth.</text>
</comment>
<dbReference type="InterPro" id="IPR009042">
    <property type="entry name" value="RNA_pol_sigma70_r1_2"/>
</dbReference>
<feature type="compositionally biased region" description="Basic and acidic residues" evidence="7">
    <location>
        <begin position="120"/>
        <end position="133"/>
    </location>
</feature>
<dbReference type="InterPro" id="IPR007630">
    <property type="entry name" value="RNA_pol_sigma70_r4"/>
</dbReference>
<dbReference type="InterPro" id="IPR013324">
    <property type="entry name" value="RNA_pol_sigma_r3/r4-like"/>
</dbReference>
<dbReference type="PANTHER" id="PTHR30603">
    <property type="entry name" value="RNA POLYMERASE SIGMA FACTOR RPO"/>
    <property type="match status" value="1"/>
</dbReference>
<dbReference type="PROSITE" id="PS00715">
    <property type="entry name" value="SIGMA70_1"/>
    <property type="match status" value="1"/>
</dbReference>
<feature type="short sequence motif" description="Interaction with polymerase core subunit RpoC" evidence="6">
    <location>
        <begin position="473"/>
        <end position="476"/>
    </location>
</feature>
<dbReference type="RefSeq" id="WP_018066561.1">
    <property type="nucleotide sequence ID" value="NZ_AQWH01000024.1"/>
</dbReference>
<dbReference type="InterPro" id="IPR042189">
    <property type="entry name" value="RNA_pol_sigma_70_r1_1_sf"/>
</dbReference>
<dbReference type="GO" id="GO:0003677">
    <property type="term" value="F:DNA binding"/>
    <property type="evidence" value="ECO:0007669"/>
    <property type="project" value="UniProtKB-UniRule"/>
</dbReference>
<dbReference type="NCBIfam" id="NF004208">
    <property type="entry name" value="PRK05658.1"/>
    <property type="match status" value="1"/>
</dbReference>
<dbReference type="AlphaFoldDB" id="A0A1U9Z4U3"/>
<feature type="region of interest" description="Sigma-70 factor domain-3" evidence="6">
    <location>
        <begin position="528"/>
        <end position="604"/>
    </location>
</feature>
<dbReference type="Pfam" id="PF00140">
    <property type="entry name" value="Sigma70_r1_2"/>
    <property type="match status" value="1"/>
</dbReference>
<dbReference type="InterPro" id="IPR007624">
    <property type="entry name" value="RNA_pol_sigma70_r3"/>
</dbReference>
<keyword evidence="5 6" id="KW-0804">Transcription</keyword>
<dbReference type="HAMAP" id="MF_00963">
    <property type="entry name" value="Sigma70_RpoD_SigA"/>
    <property type="match status" value="1"/>
</dbReference>
<dbReference type="InterPro" id="IPR012760">
    <property type="entry name" value="RNA_pol_sigma_RpoD_C"/>
</dbReference>
<dbReference type="Gene3D" id="1.10.601.10">
    <property type="entry name" value="RNA Polymerase Primary Sigma Factor"/>
    <property type="match status" value="1"/>
</dbReference>
<feature type="domain" description="RNA polymerase sigma-70" evidence="8">
    <location>
        <begin position="473"/>
        <end position="486"/>
    </location>
</feature>
<dbReference type="Pfam" id="PF04546">
    <property type="entry name" value="Sigma70_ner"/>
    <property type="match status" value="1"/>
</dbReference>
<dbReference type="PANTHER" id="PTHR30603:SF60">
    <property type="entry name" value="RNA POLYMERASE SIGMA FACTOR RPOD"/>
    <property type="match status" value="1"/>
</dbReference>
<dbReference type="STRING" id="1122214.Mame_03426"/>
<name>A0A1U9Z4U3_9HYPH</name>
<dbReference type="InterPro" id="IPR036388">
    <property type="entry name" value="WH-like_DNA-bd_sf"/>
</dbReference>
<evidence type="ECO:0000256" key="4">
    <source>
        <dbReference type="ARBA" id="ARBA00023125"/>
    </source>
</evidence>
<dbReference type="InterPro" id="IPR013325">
    <property type="entry name" value="RNA_pol_sigma_r2"/>
</dbReference>
<dbReference type="InterPro" id="IPR007631">
    <property type="entry name" value="RNA_pol_sigma_70_non-ess"/>
</dbReference>
<keyword evidence="4 6" id="KW-0238">DNA-binding</keyword>
<feature type="region of interest" description="Disordered" evidence="7">
    <location>
        <begin position="1"/>
        <end position="26"/>
    </location>
</feature>
<keyword evidence="11" id="KW-1185">Reference proteome</keyword>
<dbReference type="InterPro" id="IPR000943">
    <property type="entry name" value="RNA_pol_sigma70"/>
</dbReference>
<dbReference type="NCBIfam" id="TIGR02393">
    <property type="entry name" value="RpoD_Cterm"/>
    <property type="match status" value="1"/>
</dbReference>
<feature type="domain" description="RNA polymerase sigma-70" evidence="9">
    <location>
        <begin position="642"/>
        <end position="668"/>
    </location>
</feature>